<keyword evidence="2" id="KW-1185">Reference proteome</keyword>
<name>A0A6A4GFT6_9AGAR</name>
<organism evidence="1 2">
    <name type="scientific">Gymnopus androsaceus JB14</name>
    <dbReference type="NCBI Taxonomy" id="1447944"/>
    <lineage>
        <taxon>Eukaryota</taxon>
        <taxon>Fungi</taxon>
        <taxon>Dikarya</taxon>
        <taxon>Basidiomycota</taxon>
        <taxon>Agaricomycotina</taxon>
        <taxon>Agaricomycetes</taxon>
        <taxon>Agaricomycetidae</taxon>
        <taxon>Agaricales</taxon>
        <taxon>Marasmiineae</taxon>
        <taxon>Omphalotaceae</taxon>
        <taxon>Gymnopus</taxon>
    </lineage>
</organism>
<proteinExistence type="predicted"/>
<gene>
    <name evidence="1" type="ORF">BT96DRAFT_768897</name>
</gene>
<evidence type="ECO:0000313" key="2">
    <source>
        <dbReference type="Proteomes" id="UP000799118"/>
    </source>
</evidence>
<dbReference type="OrthoDB" id="3341102at2759"/>
<accession>A0A6A4GFT6</accession>
<protein>
    <recommendedName>
        <fullName evidence="3">DDE-1 domain-containing protein</fullName>
    </recommendedName>
</protein>
<dbReference type="Proteomes" id="UP000799118">
    <property type="component" value="Unassembled WGS sequence"/>
</dbReference>
<dbReference type="EMBL" id="ML770149">
    <property type="protein sequence ID" value="KAE9384422.1"/>
    <property type="molecule type" value="Genomic_DNA"/>
</dbReference>
<evidence type="ECO:0000313" key="1">
    <source>
        <dbReference type="EMBL" id="KAE9384422.1"/>
    </source>
</evidence>
<evidence type="ECO:0008006" key="3">
    <source>
        <dbReference type="Google" id="ProtNLM"/>
    </source>
</evidence>
<feature type="non-terminal residue" evidence="1">
    <location>
        <position position="1"/>
    </location>
</feature>
<dbReference type="AlphaFoldDB" id="A0A6A4GFT6"/>
<reference evidence="1" key="1">
    <citation type="journal article" date="2019" name="Environ. Microbiol.">
        <title>Fungal ecological strategies reflected in gene transcription - a case study of two litter decomposers.</title>
        <authorList>
            <person name="Barbi F."/>
            <person name="Kohler A."/>
            <person name="Barry K."/>
            <person name="Baskaran P."/>
            <person name="Daum C."/>
            <person name="Fauchery L."/>
            <person name="Ihrmark K."/>
            <person name="Kuo A."/>
            <person name="LaButti K."/>
            <person name="Lipzen A."/>
            <person name="Morin E."/>
            <person name="Grigoriev I.V."/>
            <person name="Henrissat B."/>
            <person name="Lindahl B."/>
            <person name="Martin F."/>
        </authorList>
    </citation>
    <scope>NUCLEOTIDE SEQUENCE</scope>
    <source>
        <strain evidence="1">JB14</strain>
    </source>
</reference>
<feature type="non-terminal residue" evidence="1">
    <location>
        <position position="206"/>
    </location>
</feature>
<sequence length="206" mass="23146">LGWSLRACTRAAQKLPDNYEEILLEAYLREAWIIRNHHIPAELQVNTDQTQTVYQPGTKFSWNATGEKQVNVVGKDDKRAFTLVPSISASGDVLPMQAIYSGGTKASCPSSKADCYEEAQKLGFLLEPSCTDTYWSTIETMKSLVNKVIAPYFDSKKAELGIRKPEDQSSIWKINCWSIHKSKEFLAWMKATHPNIIVIFVPGNCT</sequence>